<protein>
    <submittedName>
        <fullName evidence="9">Glycosyltransferase family 87 protein</fullName>
        <ecNumber evidence="9">2.4.-.-</ecNumber>
    </submittedName>
</protein>
<dbReference type="GO" id="GO:0016757">
    <property type="term" value="F:glycosyltransferase activity"/>
    <property type="evidence" value="ECO:0007669"/>
    <property type="project" value="UniProtKB-KW"/>
</dbReference>
<accession>A0ABW5K6W8</accession>
<evidence type="ECO:0000313" key="10">
    <source>
        <dbReference type="Proteomes" id="UP001597394"/>
    </source>
</evidence>
<organism evidence="9 10">
    <name type="scientific">Kaistella montana</name>
    <dbReference type="NCBI Taxonomy" id="1849733"/>
    <lineage>
        <taxon>Bacteria</taxon>
        <taxon>Pseudomonadati</taxon>
        <taxon>Bacteroidota</taxon>
        <taxon>Flavobacteriia</taxon>
        <taxon>Flavobacteriales</taxon>
        <taxon>Weeksellaceae</taxon>
        <taxon>Chryseobacterium group</taxon>
        <taxon>Kaistella</taxon>
    </lineage>
</organism>
<reference evidence="10" key="1">
    <citation type="journal article" date="2019" name="Int. J. Syst. Evol. Microbiol.">
        <title>The Global Catalogue of Microorganisms (GCM) 10K type strain sequencing project: providing services to taxonomists for standard genome sequencing and annotation.</title>
        <authorList>
            <consortium name="The Broad Institute Genomics Platform"/>
            <consortium name="The Broad Institute Genome Sequencing Center for Infectious Disease"/>
            <person name="Wu L."/>
            <person name="Ma J."/>
        </authorList>
    </citation>
    <scope>NUCLEOTIDE SEQUENCE [LARGE SCALE GENOMIC DNA]</scope>
    <source>
        <strain evidence="10">KCTC 52204</strain>
    </source>
</reference>
<sequence>MKDKFLKFIANPRYIFGIYLLISAISSITKYAGGPLKYNNYLIFKNVFTNTLAQKNIYLLYPDVHFDSNHYGVFFSILIAPFAILPDWLGMILWNVANTYVFLFAIHKLPFSNAKKAFFAWLCLQEFITAAVSLQFNIALTGLLILTAVYVYERKETKSAITILIGFFVKLYGIAGLSSFFFIKNKWKFIFSMIGFGILFLVLPMLISSPHFGIQSYMDWFQSLSEKNSSNQVLGNRQDYSLMGIVRRVLGNPDISNFVFLVPGILVFGLPYLRINQYKNLAFQLMILASTLLFIVLFSSSSESPTYIIAVSGVMIWFIIQKEKSPLIIGLLIFVMILTCFSFSDLFPKFIKENYIMKYSLKALPCCVVWLRIIYELMTKNFEKDYKLN</sequence>
<feature type="transmembrane region" description="Helical" evidence="8">
    <location>
        <begin position="304"/>
        <end position="320"/>
    </location>
</feature>
<keyword evidence="2" id="KW-1003">Cell membrane</keyword>
<feature type="transmembrane region" description="Helical" evidence="8">
    <location>
        <begin position="12"/>
        <end position="32"/>
    </location>
</feature>
<feature type="transmembrane region" description="Helical" evidence="8">
    <location>
        <begin position="73"/>
        <end position="106"/>
    </location>
</feature>
<comment type="similarity">
    <text evidence="7">Belongs to the glycosyltransferase 87 family.</text>
</comment>
<keyword evidence="6 8" id="KW-0472">Membrane</keyword>
<evidence type="ECO:0000256" key="2">
    <source>
        <dbReference type="ARBA" id="ARBA00022475"/>
    </source>
</evidence>
<dbReference type="Pfam" id="PF09594">
    <property type="entry name" value="GT87"/>
    <property type="match status" value="1"/>
</dbReference>
<proteinExistence type="inferred from homology"/>
<evidence type="ECO:0000256" key="6">
    <source>
        <dbReference type="ARBA" id="ARBA00023136"/>
    </source>
</evidence>
<feature type="transmembrane region" description="Helical" evidence="8">
    <location>
        <begin position="280"/>
        <end position="298"/>
    </location>
</feature>
<gene>
    <name evidence="9" type="ORF">ACFSO8_01720</name>
</gene>
<evidence type="ECO:0000256" key="8">
    <source>
        <dbReference type="SAM" id="Phobius"/>
    </source>
</evidence>
<keyword evidence="10" id="KW-1185">Reference proteome</keyword>
<feature type="transmembrane region" description="Helical" evidence="8">
    <location>
        <begin position="327"/>
        <end position="347"/>
    </location>
</feature>
<keyword evidence="3 9" id="KW-0808">Transferase</keyword>
<evidence type="ECO:0000256" key="4">
    <source>
        <dbReference type="ARBA" id="ARBA00022692"/>
    </source>
</evidence>
<keyword evidence="9" id="KW-0328">Glycosyltransferase</keyword>
<evidence type="ECO:0000256" key="1">
    <source>
        <dbReference type="ARBA" id="ARBA00004651"/>
    </source>
</evidence>
<comment type="caution">
    <text evidence="9">The sequence shown here is derived from an EMBL/GenBank/DDBJ whole genome shotgun (WGS) entry which is preliminary data.</text>
</comment>
<feature type="transmembrane region" description="Helical" evidence="8">
    <location>
        <begin position="163"/>
        <end position="182"/>
    </location>
</feature>
<evidence type="ECO:0000256" key="5">
    <source>
        <dbReference type="ARBA" id="ARBA00022989"/>
    </source>
</evidence>
<feature type="transmembrane region" description="Helical" evidence="8">
    <location>
        <begin position="118"/>
        <end position="151"/>
    </location>
</feature>
<dbReference type="Proteomes" id="UP001597394">
    <property type="component" value="Unassembled WGS sequence"/>
</dbReference>
<name>A0ABW5K6W8_9FLAO</name>
<dbReference type="RefSeq" id="WP_255926920.1">
    <property type="nucleotide sequence ID" value="NZ_JANFQP010000001.1"/>
</dbReference>
<dbReference type="EC" id="2.4.-.-" evidence="9"/>
<evidence type="ECO:0000256" key="3">
    <source>
        <dbReference type="ARBA" id="ARBA00022679"/>
    </source>
</evidence>
<comment type="subcellular location">
    <subcellularLocation>
        <location evidence="1">Cell membrane</location>
        <topology evidence="1">Multi-pass membrane protein</topology>
    </subcellularLocation>
</comment>
<evidence type="ECO:0000313" key="9">
    <source>
        <dbReference type="EMBL" id="MFD2544168.1"/>
    </source>
</evidence>
<feature type="transmembrane region" description="Helical" evidence="8">
    <location>
        <begin position="189"/>
        <end position="207"/>
    </location>
</feature>
<keyword evidence="4 8" id="KW-0812">Transmembrane</keyword>
<evidence type="ECO:0000256" key="7">
    <source>
        <dbReference type="ARBA" id="ARBA00024033"/>
    </source>
</evidence>
<feature type="transmembrane region" description="Helical" evidence="8">
    <location>
        <begin position="255"/>
        <end position="273"/>
    </location>
</feature>
<dbReference type="InterPro" id="IPR018584">
    <property type="entry name" value="GT87"/>
</dbReference>
<dbReference type="EMBL" id="JBHULG010000001">
    <property type="protein sequence ID" value="MFD2544168.1"/>
    <property type="molecule type" value="Genomic_DNA"/>
</dbReference>
<keyword evidence="5 8" id="KW-1133">Transmembrane helix</keyword>